<feature type="region of interest" description="Disordered" evidence="1">
    <location>
        <begin position="134"/>
        <end position="155"/>
    </location>
</feature>
<dbReference type="GO" id="GO:0051959">
    <property type="term" value="F:dynein light intermediate chain binding"/>
    <property type="evidence" value="ECO:0007669"/>
    <property type="project" value="InterPro"/>
</dbReference>
<evidence type="ECO:0000256" key="1">
    <source>
        <dbReference type="SAM" id="MobiDB-lite"/>
    </source>
</evidence>
<reference evidence="2" key="1">
    <citation type="submission" date="2021-01" db="EMBL/GenBank/DDBJ databases">
        <authorList>
            <person name="Corre E."/>
            <person name="Pelletier E."/>
            <person name="Niang G."/>
            <person name="Scheremetjew M."/>
            <person name="Finn R."/>
            <person name="Kale V."/>
            <person name="Holt S."/>
            <person name="Cochrane G."/>
            <person name="Meng A."/>
            <person name="Brown T."/>
            <person name="Cohen L."/>
        </authorList>
    </citation>
    <scope>NUCLEOTIDE SEQUENCE</scope>
    <source>
        <strain evidence="2">RCC3387</strain>
    </source>
</reference>
<dbReference type="GO" id="GO:0036156">
    <property type="term" value="C:inner dynein arm"/>
    <property type="evidence" value="ECO:0007669"/>
    <property type="project" value="TreeGrafter"/>
</dbReference>
<feature type="compositionally biased region" description="Low complexity" evidence="1">
    <location>
        <begin position="201"/>
        <end position="212"/>
    </location>
</feature>
<sequence>MKLAASELALQRQSTLELAASHQRRWLEVDVSTAHTPKKGSPPDEATIDLQEAAEPRGAPSGARGSLESQVETLRRQVQDMVRVMPAPQAPALQPQPAAQHTPAPTADVVVRAVDTCELSPTALRLFDTQQALPTTPKAAVPDDDGAGTGTEASTAMEEEELAGAQSFTALLDDGVVVPCGLPHGVASSTGSFGDVPIRLSPSDSSQASPAPERLPNPATPRQRLMQPLVATARAEDTFCTIYDCAGQRPGLSLRDLSEIKALKKPPPPIRMLMEVCCILFHIQPTKCPDEKSTQGRLRQDYWEPARRYLLSDPFFLQKLRTHDDTIQPAQRARIRKYFKDPEFTAERVRKCSKAAYELYCWIGELVKEPSGTELAVSGAAAAAHGAGATGVEASGTARGLQAGETTP</sequence>
<dbReference type="EMBL" id="HBGW01063890">
    <property type="protein sequence ID" value="CAD9609561.1"/>
    <property type="molecule type" value="Transcribed_RNA"/>
</dbReference>
<dbReference type="InterPro" id="IPR026983">
    <property type="entry name" value="DHC"/>
</dbReference>
<feature type="region of interest" description="Disordered" evidence="1">
    <location>
        <begin position="386"/>
        <end position="408"/>
    </location>
</feature>
<accession>A0A7S2PPW5</accession>
<proteinExistence type="predicted"/>
<protein>
    <submittedName>
        <fullName evidence="2">Uncharacterized protein</fullName>
    </submittedName>
</protein>
<organism evidence="2">
    <name type="scientific">Zooxanthella nutricula</name>
    <dbReference type="NCBI Taxonomy" id="1333877"/>
    <lineage>
        <taxon>Eukaryota</taxon>
        <taxon>Sar</taxon>
        <taxon>Alveolata</taxon>
        <taxon>Dinophyceae</taxon>
        <taxon>Peridiniales</taxon>
        <taxon>Peridiniales incertae sedis</taxon>
        <taxon>Zooxanthella</taxon>
    </lineage>
</organism>
<dbReference type="Gene3D" id="1.20.920.60">
    <property type="match status" value="1"/>
</dbReference>
<dbReference type="PANTHER" id="PTHR10676">
    <property type="entry name" value="DYNEIN HEAVY CHAIN FAMILY PROTEIN"/>
    <property type="match status" value="1"/>
</dbReference>
<dbReference type="PANTHER" id="PTHR10676:SF242">
    <property type="entry name" value="DYNEIN AXONEMAL HEAVY CHAIN 3"/>
    <property type="match status" value="1"/>
</dbReference>
<evidence type="ECO:0000313" key="2">
    <source>
        <dbReference type="EMBL" id="CAD9609561.1"/>
    </source>
</evidence>
<gene>
    <name evidence="2" type="ORF">BRAN1462_LOCUS40754</name>
</gene>
<name>A0A7S2PPW5_9DINO</name>
<feature type="region of interest" description="Disordered" evidence="1">
    <location>
        <begin position="191"/>
        <end position="221"/>
    </location>
</feature>
<dbReference type="GO" id="GO:0045505">
    <property type="term" value="F:dynein intermediate chain binding"/>
    <property type="evidence" value="ECO:0007669"/>
    <property type="project" value="InterPro"/>
</dbReference>
<dbReference type="AlphaFoldDB" id="A0A7S2PPW5"/>
<dbReference type="GO" id="GO:0097729">
    <property type="term" value="C:9+2 motile cilium"/>
    <property type="evidence" value="ECO:0007669"/>
    <property type="project" value="TreeGrafter"/>
</dbReference>
<dbReference type="GO" id="GO:0008569">
    <property type="term" value="F:minus-end-directed microtubule motor activity"/>
    <property type="evidence" value="ECO:0007669"/>
    <property type="project" value="TreeGrafter"/>
</dbReference>
<dbReference type="GO" id="GO:0060294">
    <property type="term" value="P:cilium movement involved in cell motility"/>
    <property type="evidence" value="ECO:0007669"/>
    <property type="project" value="TreeGrafter"/>
</dbReference>